<dbReference type="PROSITE" id="PS51318">
    <property type="entry name" value="TAT"/>
    <property type="match status" value="1"/>
</dbReference>
<dbReference type="EMBL" id="JBHLXH010000001">
    <property type="protein sequence ID" value="MFC0222218.1"/>
    <property type="molecule type" value="Genomic_DNA"/>
</dbReference>
<protein>
    <submittedName>
        <fullName evidence="1">Uncharacterized protein</fullName>
    </submittedName>
</protein>
<accession>A0ABV6DZX3</accession>
<dbReference type="Proteomes" id="UP001589698">
    <property type="component" value="Unassembled WGS sequence"/>
</dbReference>
<evidence type="ECO:0000313" key="2">
    <source>
        <dbReference type="Proteomes" id="UP001589698"/>
    </source>
</evidence>
<organism evidence="1 2">
    <name type="scientific">Nocardioides zeicaulis</name>
    <dbReference type="NCBI Taxonomy" id="1776857"/>
    <lineage>
        <taxon>Bacteria</taxon>
        <taxon>Bacillati</taxon>
        <taxon>Actinomycetota</taxon>
        <taxon>Actinomycetes</taxon>
        <taxon>Propionibacteriales</taxon>
        <taxon>Nocardioidaceae</taxon>
        <taxon>Nocardioides</taxon>
    </lineage>
</organism>
<gene>
    <name evidence="1" type="ORF">ACFFJG_06975</name>
</gene>
<comment type="caution">
    <text evidence="1">The sequence shown here is derived from an EMBL/GenBank/DDBJ whole genome shotgun (WGS) entry which is preliminary data.</text>
</comment>
<reference evidence="1 2" key="1">
    <citation type="submission" date="2024-09" db="EMBL/GenBank/DDBJ databases">
        <authorList>
            <person name="Sun Q."/>
            <person name="Mori K."/>
        </authorList>
    </citation>
    <scope>NUCLEOTIDE SEQUENCE [LARGE SCALE GENOMIC DNA]</scope>
    <source>
        <strain evidence="1 2">CCM 8654</strain>
    </source>
</reference>
<sequence length="265" mass="27911">MTELDVRDSSGLSRRTVVRGAAWSVPVVSMAATAPAFASSTCKDGAYQVRWSLDYDGATDVATANRTTTSGTGTTGNAALTLTVLSTFNGRMQAGSANVQNVGTYSNLNVSPANIGGLGQRGLTIMQRCRDTSLGTPRRNNNQVITLKFNRPVWDLKFTLTDIDSNSGQYQDRIEISPVPPKFTLGGAMQGSGTQASPWSPKTTNLDQDPVSEGGGNVVLDYTGAAPAAEYTITYWNDQSGTLTSNGLQGVFVSNVTCAAETCTV</sequence>
<dbReference type="RefSeq" id="WP_378517876.1">
    <property type="nucleotide sequence ID" value="NZ_CBCSDI010000021.1"/>
</dbReference>
<proteinExistence type="predicted"/>
<keyword evidence="2" id="KW-1185">Reference proteome</keyword>
<dbReference type="InterPro" id="IPR006311">
    <property type="entry name" value="TAT_signal"/>
</dbReference>
<name>A0ABV6DZX3_9ACTN</name>
<evidence type="ECO:0000313" key="1">
    <source>
        <dbReference type="EMBL" id="MFC0222218.1"/>
    </source>
</evidence>